<keyword evidence="11" id="KW-1185">Reference proteome</keyword>
<dbReference type="Gene3D" id="2.40.170.20">
    <property type="entry name" value="TonB-dependent receptor, beta-barrel domain"/>
    <property type="match status" value="1"/>
</dbReference>
<dbReference type="Proteomes" id="UP001165444">
    <property type="component" value="Unassembled WGS sequence"/>
</dbReference>
<feature type="domain" description="TonB-dependent receptor plug" evidence="9">
    <location>
        <begin position="115"/>
        <end position="222"/>
    </location>
</feature>
<evidence type="ECO:0000256" key="1">
    <source>
        <dbReference type="ARBA" id="ARBA00004571"/>
    </source>
</evidence>
<dbReference type="NCBIfam" id="TIGR04057">
    <property type="entry name" value="SusC_RagA_signa"/>
    <property type="match status" value="1"/>
</dbReference>
<feature type="signal peptide" evidence="8">
    <location>
        <begin position="1"/>
        <end position="21"/>
    </location>
</feature>
<dbReference type="Pfam" id="PF07715">
    <property type="entry name" value="Plug"/>
    <property type="match status" value="1"/>
</dbReference>
<evidence type="ECO:0000313" key="11">
    <source>
        <dbReference type="Proteomes" id="UP001165444"/>
    </source>
</evidence>
<keyword evidence="6 7" id="KW-0998">Cell outer membrane</keyword>
<comment type="similarity">
    <text evidence="7">Belongs to the TonB-dependent receptor family.</text>
</comment>
<evidence type="ECO:0000259" key="9">
    <source>
        <dbReference type="Pfam" id="PF07715"/>
    </source>
</evidence>
<name>A0ABT0BZ53_9BACT</name>
<gene>
    <name evidence="10" type="ORF">MUN53_05410</name>
</gene>
<evidence type="ECO:0000256" key="5">
    <source>
        <dbReference type="ARBA" id="ARBA00023136"/>
    </source>
</evidence>
<protein>
    <submittedName>
        <fullName evidence="10">TonB-dependent receptor</fullName>
    </submittedName>
</protein>
<keyword evidence="8" id="KW-0732">Signal</keyword>
<evidence type="ECO:0000313" key="10">
    <source>
        <dbReference type="EMBL" id="MCJ2380054.1"/>
    </source>
</evidence>
<dbReference type="EMBL" id="JAKZMM010000010">
    <property type="protein sequence ID" value="MCJ2380054.1"/>
    <property type="molecule type" value="Genomic_DNA"/>
</dbReference>
<dbReference type="RefSeq" id="WP_243323758.1">
    <property type="nucleotide sequence ID" value="NZ_JAKZMM010000010.1"/>
</dbReference>
<dbReference type="InterPro" id="IPR036942">
    <property type="entry name" value="Beta-barrel_TonB_sf"/>
</dbReference>
<dbReference type="InterPro" id="IPR039426">
    <property type="entry name" value="TonB-dep_rcpt-like"/>
</dbReference>
<dbReference type="PROSITE" id="PS52016">
    <property type="entry name" value="TONB_DEPENDENT_REC_3"/>
    <property type="match status" value="1"/>
</dbReference>
<evidence type="ECO:0000256" key="4">
    <source>
        <dbReference type="ARBA" id="ARBA00022692"/>
    </source>
</evidence>
<organism evidence="10 11">
    <name type="scientific">Parabacteroides faecalis</name>
    <dbReference type="NCBI Taxonomy" id="2924040"/>
    <lineage>
        <taxon>Bacteria</taxon>
        <taxon>Pseudomonadati</taxon>
        <taxon>Bacteroidota</taxon>
        <taxon>Bacteroidia</taxon>
        <taxon>Bacteroidales</taxon>
        <taxon>Tannerellaceae</taxon>
        <taxon>Parabacteroides</taxon>
    </lineage>
</organism>
<dbReference type="InterPro" id="IPR008969">
    <property type="entry name" value="CarboxyPept-like_regulatory"/>
</dbReference>
<dbReference type="InterPro" id="IPR037066">
    <property type="entry name" value="Plug_dom_sf"/>
</dbReference>
<keyword evidence="2 7" id="KW-0813">Transport</keyword>
<reference evidence="10 11" key="1">
    <citation type="submission" date="2022-03" db="EMBL/GenBank/DDBJ databases">
        <title>Parabacteroides sp. nov. isolated from swine feces.</title>
        <authorList>
            <person name="Bak J.E."/>
        </authorList>
    </citation>
    <scope>NUCLEOTIDE SEQUENCE [LARGE SCALE GENOMIC DNA]</scope>
    <source>
        <strain evidence="10 11">AGMB00274</strain>
    </source>
</reference>
<evidence type="ECO:0000256" key="6">
    <source>
        <dbReference type="ARBA" id="ARBA00023237"/>
    </source>
</evidence>
<comment type="caution">
    <text evidence="10">The sequence shown here is derived from an EMBL/GenBank/DDBJ whole genome shotgun (WGS) entry which is preliminary data.</text>
</comment>
<dbReference type="SUPFAM" id="SSF49464">
    <property type="entry name" value="Carboxypeptidase regulatory domain-like"/>
    <property type="match status" value="1"/>
</dbReference>
<sequence>MKRNLTLALLCPVFGICSLVAQNRTVVGTVTSADDGQPVIGASIVVKGTTIGTVTDMDGKFTLEVPENGKILSISYVGMNPQDVAVKSSVYVVMQSDTRNLEEVVVTAQGLTRKQKSLGYATQQIKSDDLMQARQTDLNNALVGKVSGVRFFGSSGATFDAGKVVLRGTSSLSNAGGDEPIYVVDGVITNNMSFNMDDVESVNVLKGPAATALYGARGGNGAIIITTKGGTTGDHGEISVSHTIAWDKAVFHNDIQKEYGGGYLGAQGEMPTFKYDPSIHPDYLAQMDGVRYYDYGNDASWGPRFDGKPYAPWYAWDPTHPKFGQTDAWDSRMDLGDLFRTGLSNTTNVAMTRSGNNYMSRISFTNVSRQGVTPNSDAARRFLSVKTRFKPIDRLTVSLDYKYTYRKNHNAASEGYAEAGNALYSYQQWGHTNVDLAELKNYKREDGSNRSWNITSPTNLTPTFHENPFAIFNDYNRRQTYQWNVFSGDAELDIIKNLKAGIRVNGNMRSYKYEEEIPQNLFGMTSSYKQDQNQLMDIQTQGRLTWNDHFFNERLSADAALFFEDRVYDLDELGAFTRDGLFMDKFFNMAASSGLAGGSNKKTRQHDQSVYGTATLGWDNTYYLDFSLRNDWTSTLHPDKNSFLYGGVSVAAIASNWIKTDWLDFWKLRASMAQVGSTMSPYNVYPTYNVKDSNGTVIKYGQLSTMWHSSNLRDPYIEPTISTSYEIGTEWRMFNDRFWGDFNFYNRDSKNQIINVNTTPASGYRSRKMNAGLIRNRGVELSLGGEIIRTKDWSWELNANLAHNRNTLEELVEGQDVYQIYWLSFSSRVYSYAEVGKPIGVIRASTWKKDPEGRIILTDRGDPNHPYGQYAPQLNTTAQEEVGNVQPDLTGGFSTSLRFKNFHLGASFDFQIGGCLASVTNMFGEGSGLLASTTGLNDKGNPVRNPVSEGGGVRVDGVVENADGSFTPQTAYVDANYYYQGRKSLIWEDYVYDASYVKMRELSIGYDVPKSFLQKVNCGVKQASVSFVAQNPWLIYSAVPNIDPSEMGAADYNFLEGGQAVSVRTFGFTVNLTF</sequence>
<dbReference type="Pfam" id="PF13715">
    <property type="entry name" value="CarbopepD_reg_2"/>
    <property type="match status" value="1"/>
</dbReference>
<accession>A0ABT0BZ53</accession>
<dbReference type="Gene3D" id="2.60.40.1120">
    <property type="entry name" value="Carboxypeptidase-like, regulatory domain"/>
    <property type="match status" value="1"/>
</dbReference>
<feature type="chain" id="PRO_5045052690" evidence="8">
    <location>
        <begin position="22"/>
        <end position="1074"/>
    </location>
</feature>
<evidence type="ECO:0000256" key="2">
    <source>
        <dbReference type="ARBA" id="ARBA00022448"/>
    </source>
</evidence>
<keyword evidence="3 7" id="KW-1134">Transmembrane beta strand</keyword>
<dbReference type="InterPro" id="IPR023996">
    <property type="entry name" value="TonB-dep_OMP_SusC/RagA"/>
</dbReference>
<dbReference type="InterPro" id="IPR012910">
    <property type="entry name" value="Plug_dom"/>
</dbReference>
<dbReference type="InterPro" id="IPR023997">
    <property type="entry name" value="TonB-dep_OMP_SusC/RagA_CS"/>
</dbReference>
<keyword evidence="4 7" id="KW-0812">Transmembrane</keyword>
<dbReference type="NCBIfam" id="TIGR04056">
    <property type="entry name" value="OMP_RagA_SusC"/>
    <property type="match status" value="1"/>
</dbReference>
<keyword evidence="10" id="KW-0675">Receptor</keyword>
<evidence type="ECO:0000256" key="7">
    <source>
        <dbReference type="PROSITE-ProRule" id="PRU01360"/>
    </source>
</evidence>
<evidence type="ECO:0000256" key="8">
    <source>
        <dbReference type="SAM" id="SignalP"/>
    </source>
</evidence>
<evidence type="ECO:0000256" key="3">
    <source>
        <dbReference type="ARBA" id="ARBA00022452"/>
    </source>
</evidence>
<keyword evidence="5 7" id="KW-0472">Membrane</keyword>
<dbReference type="SUPFAM" id="SSF56935">
    <property type="entry name" value="Porins"/>
    <property type="match status" value="1"/>
</dbReference>
<comment type="subcellular location">
    <subcellularLocation>
        <location evidence="1 7">Cell outer membrane</location>
        <topology evidence="1 7">Multi-pass membrane protein</topology>
    </subcellularLocation>
</comment>
<proteinExistence type="inferred from homology"/>
<dbReference type="Gene3D" id="2.170.130.10">
    <property type="entry name" value="TonB-dependent receptor, plug domain"/>
    <property type="match status" value="1"/>
</dbReference>